<dbReference type="Gene3D" id="3.80.10.10">
    <property type="entry name" value="Ribonuclease Inhibitor"/>
    <property type="match status" value="1"/>
</dbReference>
<gene>
    <name evidence="2" type="primary">SPOSA6832_04850</name>
</gene>
<organism evidence="2 3">
    <name type="scientific">Sporidiobolus salmonicolor</name>
    <name type="common">Yeast-like fungus</name>
    <name type="synonym">Sporobolomyces salmonicolor</name>
    <dbReference type="NCBI Taxonomy" id="5005"/>
    <lineage>
        <taxon>Eukaryota</taxon>
        <taxon>Fungi</taxon>
        <taxon>Dikarya</taxon>
        <taxon>Basidiomycota</taxon>
        <taxon>Pucciniomycotina</taxon>
        <taxon>Microbotryomycetes</taxon>
        <taxon>Sporidiobolales</taxon>
        <taxon>Sporidiobolaceae</taxon>
        <taxon>Sporobolomyces</taxon>
    </lineage>
</organism>
<sequence>MLFLQKLFQTKRPSANSKRLRSGARPQSSLRRWSSRNKPGLPSLPSELVLYILEIAAANSPNTACEFAVLCKATCERARIALYARPVLSSARQINLFIKTIKKSAALAARVEGLVLDGANAGTDDGGRVRGAVTTRLPTILESCPRLKNLELRTAIVFSLTDFANANALLHVTLDGCLLSDRTTTQRYHPFFTTLPAVETLTLRHAQFDASTADHFLCPKTLPKVVALTLEGCRLVDDPANLNDGGVYEPRHLAGQLEFLSITEDADRSSSEHFVPDLVAHCSSLRSLSIDVAHLTAHVLERLPLTLTHLSLVAPRLPSPDLFDPHLSAAHALSTSFLALAALSSTSSHSTPLGTWDSSARSPLSTSSTPTSTPLTLSRFGTPAPSPPSGATPLSELVSLSLPDSWDLASRSSWGKNGEFAWAVGRIARECGRREVDVDYVGRKRKQRDENEMKDEVERVRRALEGDGVGAVVW</sequence>
<keyword evidence="3" id="KW-1185">Reference proteome</keyword>
<feature type="compositionally biased region" description="Polar residues" evidence="1">
    <location>
        <begin position="352"/>
        <end position="361"/>
    </location>
</feature>
<dbReference type="Proteomes" id="UP000243876">
    <property type="component" value="Unassembled WGS sequence"/>
</dbReference>
<dbReference type="InterPro" id="IPR032675">
    <property type="entry name" value="LRR_dom_sf"/>
</dbReference>
<evidence type="ECO:0000313" key="2">
    <source>
        <dbReference type="EMBL" id="CEQ42968.1"/>
    </source>
</evidence>
<dbReference type="SUPFAM" id="SSF52047">
    <property type="entry name" value="RNI-like"/>
    <property type="match status" value="1"/>
</dbReference>
<name>A0A0D6ET03_SPOSA</name>
<dbReference type="OrthoDB" id="2534031at2759"/>
<accession>A0A0D6ET03</accession>
<feature type="region of interest" description="Disordered" evidence="1">
    <location>
        <begin position="349"/>
        <end position="393"/>
    </location>
</feature>
<feature type="region of interest" description="Disordered" evidence="1">
    <location>
        <begin position="14"/>
        <end position="38"/>
    </location>
</feature>
<dbReference type="AlphaFoldDB" id="A0A0D6ET03"/>
<reference evidence="3" key="1">
    <citation type="submission" date="2015-02" db="EMBL/GenBank/DDBJ databases">
        <authorList>
            <person name="Gon?alves P."/>
        </authorList>
    </citation>
    <scope>NUCLEOTIDE SEQUENCE [LARGE SCALE GENOMIC DNA]</scope>
</reference>
<protein>
    <submittedName>
        <fullName evidence="2">SPOSA6832_04850-mRNA-1:cds</fullName>
    </submittedName>
</protein>
<evidence type="ECO:0000256" key="1">
    <source>
        <dbReference type="SAM" id="MobiDB-lite"/>
    </source>
</evidence>
<proteinExistence type="predicted"/>
<feature type="non-terminal residue" evidence="2">
    <location>
        <position position="1"/>
    </location>
</feature>
<feature type="compositionally biased region" description="Low complexity" evidence="1">
    <location>
        <begin position="362"/>
        <end position="383"/>
    </location>
</feature>
<dbReference type="EMBL" id="CENE01000042">
    <property type="protein sequence ID" value="CEQ42968.1"/>
    <property type="molecule type" value="Genomic_DNA"/>
</dbReference>
<evidence type="ECO:0000313" key="3">
    <source>
        <dbReference type="Proteomes" id="UP000243876"/>
    </source>
</evidence>